<dbReference type="Proteomes" id="UP000230796">
    <property type="component" value="Unassembled WGS sequence"/>
</dbReference>
<dbReference type="InterPro" id="IPR001296">
    <property type="entry name" value="Glyco_trans_1"/>
</dbReference>
<dbReference type="AlphaFoldDB" id="A0A2H0VJ62"/>
<dbReference type="PANTHER" id="PTHR46401">
    <property type="entry name" value="GLYCOSYLTRANSFERASE WBBK-RELATED"/>
    <property type="match status" value="1"/>
</dbReference>
<feature type="domain" description="Glycosyl transferase family 1" evidence="2">
    <location>
        <begin position="76"/>
        <end position="235"/>
    </location>
</feature>
<sequence>MREYFDSEHISIQTIKEKITNILRLPIKYIDKQNLQSKNLIVIANSLFSKNMIDKYYGVSSKVIYPGIDTSLYKVKGQIKKRNQIISVGAINKLKGYNFILHVISKINKSIRPKLVIVGNGADIEYLISLKKLASKLDVLLDCKINLSRSLLIKEYLMSKLFIYAPVNEPFGIVVEEAMAAGLPLVVYQNGGGYAEILSKKNGLIINNLSTEKWANQIEKLLGNQKLLEQYGKYNVSYVSKKYTAKIMNDNLWKTIQSI</sequence>
<name>A0A2H0VJ62_9BACT</name>
<dbReference type="EMBL" id="PFAF01000016">
    <property type="protein sequence ID" value="PIR99145.1"/>
    <property type="molecule type" value="Genomic_DNA"/>
</dbReference>
<dbReference type="GO" id="GO:0009103">
    <property type="term" value="P:lipopolysaccharide biosynthetic process"/>
    <property type="evidence" value="ECO:0007669"/>
    <property type="project" value="TreeGrafter"/>
</dbReference>
<evidence type="ECO:0000256" key="1">
    <source>
        <dbReference type="ARBA" id="ARBA00022679"/>
    </source>
</evidence>
<dbReference type="GO" id="GO:0016757">
    <property type="term" value="F:glycosyltransferase activity"/>
    <property type="evidence" value="ECO:0007669"/>
    <property type="project" value="InterPro"/>
</dbReference>
<dbReference type="Gene3D" id="3.40.50.2000">
    <property type="entry name" value="Glycogen Phosphorylase B"/>
    <property type="match status" value="2"/>
</dbReference>
<dbReference type="CDD" id="cd03801">
    <property type="entry name" value="GT4_PimA-like"/>
    <property type="match status" value="1"/>
</dbReference>
<evidence type="ECO:0000259" key="2">
    <source>
        <dbReference type="Pfam" id="PF00534"/>
    </source>
</evidence>
<evidence type="ECO:0000313" key="4">
    <source>
        <dbReference type="Proteomes" id="UP000230796"/>
    </source>
</evidence>
<evidence type="ECO:0000313" key="3">
    <source>
        <dbReference type="EMBL" id="PIR99145.1"/>
    </source>
</evidence>
<dbReference type="PANTHER" id="PTHR46401:SF2">
    <property type="entry name" value="GLYCOSYLTRANSFERASE WBBK-RELATED"/>
    <property type="match status" value="1"/>
</dbReference>
<dbReference type="SUPFAM" id="SSF53756">
    <property type="entry name" value="UDP-Glycosyltransferase/glycogen phosphorylase"/>
    <property type="match status" value="1"/>
</dbReference>
<proteinExistence type="predicted"/>
<protein>
    <recommendedName>
        <fullName evidence="2">Glycosyl transferase family 1 domain-containing protein</fullName>
    </recommendedName>
</protein>
<accession>A0A2H0VJ62</accession>
<reference evidence="4" key="1">
    <citation type="submission" date="2017-09" db="EMBL/GenBank/DDBJ databases">
        <title>Depth-based differentiation of microbial function through sediment-hosted aquifers and enrichment of novel symbionts in the deep terrestrial subsurface.</title>
        <authorList>
            <person name="Probst A.J."/>
            <person name="Ladd B."/>
            <person name="Jarett J.K."/>
            <person name="Geller-Mcgrath D.E."/>
            <person name="Sieber C.M.K."/>
            <person name="Emerson J.B."/>
            <person name="Anantharaman K."/>
            <person name="Thomas B.C."/>
            <person name="Malmstrom R."/>
            <person name="Stieglmeier M."/>
            <person name="Klingl A."/>
            <person name="Woyke T."/>
            <person name="Ryan C.M."/>
            <person name="Banfield J.F."/>
        </authorList>
    </citation>
    <scope>NUCLEOTIDE SEQUENCE [LARGE SCALE GENOMIC DNA]</scope>
</reference>
<organism evidence="3 4">
    <name type="scientific">Candidatus Collierbacteria bacterium CG10_big_fil_rev_8_21_14_0_10_44_9</name>
    <dbReference type="NCBI Taxonomy" id="1974535"/>
    <lineage>
        <taxon>Bacteria</taxon>
        <taxon>Candidatus Collieribacteriota</taxon>
    </lineage>
</organism>
<comment type="caution">
    <text evidence="3">The sequence shown here is derived from an EMBL/GenBank/DDBJ whole genome shotgun (WGS) entry which is preliminary data.</text>
</comment>
<gene>
    <name evidence="3" type="ORF">COT87_00930</name>
</gene>
<keyword evidence="1" id="KW-0808">Transferase</keyword>
<dbReference type="Pfam" id="PF00534">
    <property type="entry name" value="Glycos_transf_1"/>
    <property type="match status" value="1"/>
</dbReference>